<dbReference type="InterPro" id="IPR052214">
    <property type="entry name" value="DAG_Lipase-Related"/>
</dbReference>
<evidence type="ECO:0000259" key="16">
    <source>
        <dbReference type="Pfam" id="PF01764"/>
    </source>
</evidence>
<evidence type="ECO:0000256" key="13">
    <source>
        <dbReference type="ARBA" id="ARBA00024531"/>
    </source>
</evidence>
<dbReference type="OMA" id="SWKVHKG"/>
<feature type="compositionally biased region" description="Polar residues" evidence="15">
    <location>
        <begin position="595"/>
        <end position="604"/>
    </location>
</feature>
<dbReference type="CDD" id="cd00519">
    <property type="entry name" value="Lipase_3"/>
    <property type="match status" value="1"/>
</dbReference>
<evidence type="ECO:0000256" key="12">
    <source>
        <dbReference type="ARBA" id="ARBA00023136"/>
    </source>
</evidence>
<dbReference type="GO" id="GO:0046340">
    <property type="term" value="P:diacylglycerol catabolic process"/>
    <property type="evidence" value="ECO:0007669"/>
    <property type="project" value="TreeGrafter"/>
</dbReference>
<comment type="catalytic activity">
    <reaction evidence="13">
        <text>a 1,2-diacyl-sn-glycerol + H2O = a 2-acylglycerol + a fatty acid + H(+)</text>
        <dbReference type="Rhea" id="RHEA:33275"/>
        <dbReference type="ChEBI" id="CHEBI:15377"/>
        <dbReference type="ChEBI" id="CHEBI:15378"/>
        <dbReference type="ChEBI" id="CHEBI:17389"/>
        <dbReference type="ChEBI" id="CHEBI:17815"/>
        <dbReference type="ChEBI" id="CHEBI:28868"/>
        <dbReference type="EC" id="3.1.1.116"/>
    </reaction>
    <physiologicalReaction direction="left-to-right" evidence="13">
        <dbReference type="Rhea" id="RHEA:33276"/>
    </physiologicalReaction>
</comment>
<feature type="compositionally biased region" description="Low complexity" evidence="15">
    <location>
        <begin position="449"/>
        <end position="477"/>
    </location>
</feature>
<evidence type="ECO:0000256" key="14">
    <source>
        <dbReference type="ARBA" id="ARBA00026104"/>
    </source>
</evidence>
<evidence type="ECO:0000256" key="11">
    <source>
        <dbReference type="ARBA" id="ARBA00023098"/>
    </source>
</evidence>
<keyword evidence="6" id="KW-0479">Metal-binding</keyword>
<feature type="compositionally biased region" description="Basic residues" evidence="15">
    <location>
        <begin position="509"/>
        <end position="527"/>
    </location>
</feature>
<sequence length="1050" mass="116468">MANDGMAVSSSDLVPYAGGNLVYASSTLLPTNIANLITAVSLAARLSLRCSSLFMEILFETAKYSTVFSFGLSRQALVNAISTAKRLHAITYSDQPSQDIPAERSGFLQVLDKYTNLGIYVIHHTFTLAELFALSGLHFTSQTIQTGIKAAEESVGIIDGIFGSNETSRAIASIVSLVHQELMQDPDFVLAQGGKMAILSGLTKAMTTFAVLQNVTHKRTMESFKVTLLWKGLVVEEEQNEQQMLQYNNDHDAQGEHAPDVIQELEEILATDERDEDTGLYGTSAVSLQTLQREEQPNGTVWRYPMYEVTTTTRRTTTRTTRIRPIDPTQDEFHQPRTKYVVVKSDEEDAESFLAVIDQEEEEQDNLKSLPGAWKEHAIESTDLVPASASASRRAPSRGLKVMLSAVSKKFARKKVERQVKYEHEDHSDGDSLGTRSEDEYYKDAGPITTMTSTSTTLRSASTKLNPAPSGPSTSPTKPLPPPPPTPSAHVPTREDDESVEKNSEQTIKRKSSWGRLKIKGAQRRKSVSSLFQKGAEVLNNQKASRKGKQPAPPMPALPSERHSKNEPLERRGRSNSITSLSSTVSRTLTTYTTAPSSVISQENSTRRQRRAPSLPPSHRRRRPQPLDSEPDPRNFPRQHIIHNIAHFMRYASAAYGESFMRILGIGDIPSVLPNSHHPNHHAFAHHTGVSVSDILLSSWTDTSPLTAVQHPQLHALVHYVTVDHSAKAVVLTCRGTLGLSDVLTDLTCDYAEFEHEGNEFVAHAGMLEAAQLLAKQKGKVYQVILEGLVNHPDYGLVLCGHSLGAGVVSLLSVLWSQERTKVQEEHPIAAAALARDPIPFITSRESGLPPGRPIHCYTYGPPCVMSHDLSTYCSGLITSVVHGYDIVSCLSLGLLKDFKNVAVSLHTEGSVVEEILGRVVGRYRRAKEKVDQSKQQHEGEDDDDEQWFWALIKTMRADMRADKLYPPSTVYLVESVPQLVQQASTKRRSAQGQKSQAQHRRAYAVALSRCDDIQARFSEIMFSRTMFMDHSPNFYEKAIRHLHRGYFGQ</sequence>
<evidence type="ECO:0000256" key="3">
    <source>
        <dbReference type="ARBA" id="ARBA00022475"/>
    </source>
</evidence>
<feature type="domain" description="Fungal lipase-type" evidence="16">
    <location>
        <begin position="731"/>
        <end position="890"/>
    </location>
</feature>
<dbReference type="SUPFAM" id="SSF53474">
    <property type="entry name" value="alpha/beta-Hydrolases"/>
    <property type="match status" value="1"/>
</dbReference>
<dbReference type="GO" id="GO:0046872">
    <property type="term" value="F:metal ion binding"/>
    <property type="evidence" value="ECO:0007669"/>
    <property type="project" value="UniProtKB-KW"/>
</dbReference>
<dbReference type="InterPro" id="IPR002921">
    <property type="entry name" value="Fungal_lipase-type"/>
</dbReference>
<dbReference type="InParanoid" id="A0A1X2H882"/>
<organism evidence="17 18">
    <name type="scientific">Syncephalastrum racemosum</name>
    <name type="common">Filamentous fungus</name>
    <dbReference type="NCBI Taxonomy" id="13706"/>
    <lineage>
        <taxon>Eukaryota</taxon>
        <taxon>Fungi</taxon>
        <taxon>Fungi incertae sedis</taxon>
        <taxon>Mucoromycota</taxon>
        <taxon>Mucoromycotina</taxon>
        <taxon>Mucoromycetes</taxon>
        <taxon>Mucorales</taxon>
        <taxon>Syncephalastraceae</taxon>
        <taxon>Syncephalastrum</taxon>
    </lineage>
</organism>
<evidence type="ECO:0000256" key="8">
    <source>
        <dbReference type="ARBA" id="ARBA00022837"/>
    </source>
</evidence>
<evidence type="ECO:0000256" key="5">
    <source>
        <dbReference type="ARBA" id="ARBA00022692"/>
    </source>
</evidence>
<dbReference type="AlphaFoldDB" id="A0A1X2H882"/>
<evidence type="ECO:0000256" key="4">
    <source>
        <dbReference type="ARBA" id="ARBA00022553"/>
    </source>
</evidence>
<evidence type="ECO:0000256" key="2">
    <source>
        <dbReference type="ARBA" id="ARBA00004651"/>
    </source>
</evidence>
<comment type="cofactor">
    <cofactor evidence="1">
        <name>Ca(2+)</name>
        <dbReference type="ChEBI" id="CHEBI:29108"/>
    </cofactor>
</comment>
<dbReference type="PANTHER" id="PTHR45792:SF7">
    <property type="entry name" value="PUTATIVE (AFU_ORTHOLOGUE AFUA_6G02710)-RELATED"/>
    <property type="match status" value="1"/>
</dbReference>
<dbReference type="OrthoDB" id="438440at2759"/>
<proteinExistence type="predicted"/>
<dbReference type="PANTHER" id="PTHR45792">
    <property type="entry name" value="DIACYLGLYCEROL LIPASE HOMOLOG-RELATED"/>
    <property type="match status" value="1"/>
</dbReference>
<evidence type="ECO:0000256" key="6">
    <source>
        <dbReference type="ARBA" id="ARBA00022723"/>
    </source>
</evidence>
<keyword evidence="8" id="KW-0106">Calcium</keyword>
<evidence type="ECO:0000256" key="15">
    <source>
        <dbReference type="SAM" id="MobiDB-lite"/>
    </source>
</evidence>
<dbReference type="GO" id="GO:0005886">
    <property type="term" value="C:plasma membrane"/>
    <property type="evidence" value="ECO:0007669"/>
    <property type="project" value="UniProtKB-SubCell"/>
</dbReference>
<feature type="compositionally biased region" description="Pro residues" evidence="15">
    <location>
        <begin position="478"/>
        <end position="487"/>
    </location>
</feature>
<dbReference type="Proteomes" id="UP000242180">
    <property type="component" value="Unassembled WGS sequence"/>
</dbReference>
<protein>
    <recommendedName>
        <fullName evidence="14">sn-1-specific diacylglycerol lipase</fullName>
        <ecNumber evidence="14">3.1.1.116</ecNumber>
    </recommendedName>
</protein>
<dbReference type="EC" id="3.1.1.116" evidence="14"/>
<keyword evidence="5" id="KW-0812">Transmembrane</keyword>
<evidence type="ECO:0000256" key="9">
    <source>
        <dbReference type="ARBA" id="ARBA00022963"/>
    </source>
</evidence>
<keyword evidence="10" id="KW-1133">Transmembrane helix</keyword>
<accession>A0A1X2H882</accession>
<feature type="compositionally biased region" description="Low complexity" evidence="15">
    <location>
        <begin position="575"/>
        <end position="594"/>
    </location>
</feature>
<dbReference type="Pfam" id="PF01764">
    <property type="entry name" value="Lipase_3"/>
    <property type="match status" value="1"/>
</dbReference>
<dbReference type="GO" id="GO:0019369">
    <property type="term" value="P:arachidonate metabolic process"/>
    <property type="evidence" value="ECO:0007669"/>
    <property type="project" value="TreeGrafter"/>
</dbReference>
<keyword evidence="18" id="KW-1185">Reference proteome</keyword>
<comment type="caution">
    <text evidence="17">The sequence shown here is derived from an EMBL/GenBank/DDBJ whole genome shotgun (WGS) entry which is preliminary data.</text>
</comment>
<dbReference type="Gene3D" id="3.40.50.1820">
    <property type="entry name" value="alpha/beta hydrolase"/>
    <property type="match status" value="1"/>
</dbReference>
<keyword evidence="4" id="KW-0597">Phosphoprotein</keyword>
<keyword evidence="9" id="KW-0442">Lipid degradation</keyword>
<gene>
    <name evidence="17" type="ORF">BCR43DRAFT_460590</name>
</gene>
<keyword evidence="11" id="KW-0443">Lipid metabolism</keyword>
<feature type="region of interest" description="Disordered" evidence="15">
    <location>
        <begin position="413"/>
        <end position="637"/>
    </location>
</feature>
<reference evidence="17 18" key="1">
    <citation type="submission" date="2016-07" db="EMBL/GenBank/DDBJ databases">
        <title>Pervasive Adenine N6-methylation of Active Genes in Fungi.</title>
        <authorList>
            <consortium name="DOE Joint Genome Institute"/>
            <person name="Mondo S.J."/>
            <person name="Dannebaum R.O."/>
            <person name="Kuo R.C."/>
            <person name="Labutti K."/>
            <person name="Haridas S."/>
            <person name="Kuo A."/>
            <person name="Salamov A."/>
            <person name="Ahrendt S.R."/>
            <person name="Lipzen A."/>
            <person name="Sullivan W."/>
            <person name="Andreopoulos W.B."/>
            <person name="Clum A."/>
            <person name="Lindquist E."/>
            <person name="Daum C."/>
            <person name="Ramamoorthy G.K."/>
            <person name="Gryganskyi A."/>
            <person name="Culley D."/>
            <person name="Magnuson J.K."/>
            <person name="James T.Y."/>
            <person name="O'Malley M.A."/>
            <person name="Stajich J.E."/>
            <person name="Spatafora J.W."/>
            <person name="Visel A."/>
            <person name="Grigoriev I.V."/>
        </authorList>
    </citation>
    <scope>NUCLEOTIDE SEQUENCE [LARGE SCALE GENOMIC DNA]</scope>
    <source>
        <strain evidence="17 18">NRRL 2496</strain>
    </source>
</reference>
<dbReference type="GO" id="GO:0016298">
    <property type="term" value="F:lipase activity"/>
    <property type="evidence" value="ECO:0007669"/>
    <property type="project" value="TreeGrafter"/>
</dbReference>
<feature type="compositionally biased region" description="Basic and acidic residues" evidence="15">
    <location>
        <begin position="560"/>
        <end position="573"/>
    </location>
</feature>
<comment type="subcellular location">
    <subcellularLocation>
        <location evidence="2">Cell membrane</location>
        <topology evidence="2">Multi-pass membrane protein</topology>
    </subcellularLocation>
</comment>
<evidence type="ECO:0000313" key="18">
    <source>
        <dbReference type="Proteomes" id="UP000242180"/>
    </source>
</evidence>
<evidence type="ECO:0000256" key="1">
    <source>
        <dbReference type="ARBA" id="ARBA00001913"/>
    </source>
</evidence>
<keyword evidence="7" id="KW-0378">Hydrolase</keyword>
<evidence type="ECO:0000256" key="7">
    <source>
        <dbReference type="ARBA" id="ARBA00022801"/>
    </source>
</evidence>
<feature type="compositionally biased region" description="Basic and acidic residues" evidence="15">
    <location>
        <begin position="417"/>
        <end position="443"/>
    </location>
</feature>
<name>A0A1X2H882_SYNRA</name>
<dbReference type="InterPro" id="IPR029058">
    <property type="entry name" value="AB_hydrolase_fold"/>
</dbReference>
<dbReference type="EMBL" id="MCGN01000007">
    <property type="protein sequence ID" value="ORY94787.1"/>
    <property type="molecule type" value="Genomic_DNA"/>
</dbReference>
<keyword evidence="12" id="KW-0472">Membrane</keyword>
<evidence type="ECO:0000256" key="10">
    <source>
        <dbReference type="ARBA" id="ARBA00022989"/>
    </source>
</evidence>
<keyword evidence="3" id="KW-1003">Cell membrane</keyword>
<evidence type="ECO:0000313" key="17">
    <source>
        <dbReference type="EMBL" id="ORY94787.1"/>
    </source>
</evidence>